<keyword evidence="3" id="KW-1185">Reference proteome</keyword>
<protein>
    <submittedName>
        <fullName evidence="2">Glycosyltransferase</fullName>
    </submittedName>
</protein>
<dbReference type="Proteomes" id="UP000640274">
    <property type="component" value="Unassembled WGS sequence"/>
</dbReference>
<evidence type="ECO:0000313" key="2">
    <source>
        <dbReference type="EMBL" id="MBJ6363813.1"/>
    </source>
</evidence>
<dbReference type="EMBL" id="JAELUP010000107">
    <property type="protein sequence ID" value="MBJ6363813.1"/>
    <property type="molecule type" value="Genomic_DNA"/>
</dbReference>
<dbReference type="AlphaFoldDB" id="A0A934J922"/>
<reference evidence="2" key="1">
    <citation type="submission" date="2020-12" db="EMBL/GenBank/DDBJ databases">
        <authorList>
            <person name="Huq M.A."/>
        </authorList>
    </citation>
    <scope>NUCLEOTIDE SEQUENCE</scope>
    <source>
        <strain evidence="2">MAHUQ-46</strain>
    </source>
</reference>
<dbReference type="RefSeq" id="WP_199021405.1">
    <property type="nucleotide sequence ID" value="NZ_JAELUP010000107.1"/>
</dbReference>
<organism evidence="2 3">
    <name type="scientific">Paenibacillus roseus</name>
    <dbReference type="NCBI Taxonomy" id="2798579"/>
    <lineage>
        <taxon>Bacteria</taxon>
        <taxon>Bacillati</taxon>
        <taxon>Bacillota</taxon>
        <taxon>Bacilli</taxon>
        <taxon>Bacillales</taxon>
        <taxon>Paenibacillaceae</taxon>
        <taxon>Paenibacillus</taxon>
    </lineage>
</organism>
<gene>
    <name evidence="2" type="ORF">JFN88_21605</name>
</gene>
<dbReference type="InterPro" id="IPR055259">
    <property type="entry name" value="YkvP/CgeB_Glyco_trans-like"/>
</dbReference>
<evidence type="ECO:0000313" key="3">
    <source>
        <dbReference type="Proteomes" id="UP000640274"/>
    </source>
</evidence>
<name>A0A934J922_9BACL</name>
<accession>A0A934J922</accession>
<feature type="domain" description="Spore protein YkvP/CgeB glycosyl transferase-like" evidence="1">
    <location>
        <begin position="235"/>
        <end position="379"/>
    </location>
</feature>
<dbReference type="SUPFAM" id="SSF53756">
    <property type="entry name" value="UDP-Glycosyltransferase/glycogen phosphorylase"/>
    <property type="match status" value="1"/>
</dbReference>
<sequence>MVKTTKRATKKTIRKRPGLIHSTILHPYEQGRRYGLATGWDHGYWFGQCEAVIQKTIRPAVKKDIHLLYVATGKGFPYSPIDEAIITTLSAMVTQLSVTDALQDVSLIAKEKRPDLVLVLDGLQLDLVHPDEMRAAGIRTAIWFTDDPYYTDVTSKVALHYDHVFTLEKTCVDFYLQHGCNNVYYLPLGFYPQQFRPRNPSRSRRKEICFVGTAYWKRIEFFNEISDYLHLKDSLISGIWWDRLPNYEQLASKIELNKWMGPDETAETYNGAKIVINMHRAHDDETFNNNSANIPAISLNPRTFEISGCGTLQLSDIRDDIKQFFIPGEEIVTYSSPKELTEKAEYYLKHEEERRGIALRALYRTMRDHTYERRLETLLSTIFG</sequence>
<comment type="caution">
    <text evidence="2">The sequence shown here is derived from an EMBL/GenBank/DDBJ whole genome shotgun (WGS) entry which is preliminary data.</text>
</comment>
<proteinExistence type="predicted"/>
<evidence type="ECO:0000259" key="1">
    <source>
        <dbReference type="Pfam" id="PF13524"/>
    </source>
</evidence>
<dbReference type="Pfam" id="PF13524">
    <property type="entry name" value="Glyco_trans_1_2"/>
    <property type="match status" value="1"/>
</dbReference>